<dbReference type="VEuPathDB" id="FungiDB:PC110_g6925"/>
<proteinExistence type="predicted"/>
<evidence type="ECO:0000313" key="4">
    <source>
        <dbReference type="Proteomes" id="UP000735874"/>
    </source>
</evidence>
<feature type="transmembrane region" description="Helical" evidence="1">
    <location>
        <begin position="148"/>
        <end position="169"/>
    </location>
</feature>
<organism evidence="2 4">
    <name type="scientific">Phytophthora cactorum</name>
    <dbReference type="NCBI Taxonomy" id="29920"/>
    <lineage>
        <taxon>Eukaryota</taxon>
        <taxon>Sar</taxon>
        <taxon>Stramenopiles</taxon>
        <taxon>Oomycota</taxon>
        <taxon>Peronosporomycetes</taxon>
        <taxon>Peronosporales</taxon>
        <taxon>Peronosporaceae</taxon>
        <taxon>Phytophthora</taxon>
    </lineage>
</organism>
<dbReference type="Proteomes" id="UP000735874">
    <property type="component" value="Unassembled WGS sequence"/>
</dbReference>
<dbReference type="Proteomes" id="UP000774804">
    <property type="component" value="Unassembled WGS sequence"/>
</dbReference>
<dbReference type="EMBL" id="RCMG01000120">
    <property type="protein sequence ID" value="KAG2862751.1"/>
    <property type="molecule type" value="Genomic_DNA"/>
</dbReference>
<feature type="transmembrane region" description="Helical" evidence="1">
    <location>
        <begin position="205"/>
        <end position="223"/>
    </location>
</feature>
<feature type="transmembrane region" description="Helical" evidence="1">
    <location>
        <begin position="53"/>
        <end position="79"/>
    </location>
</feature>
<evidence type="ECO:0000313" key="2">
    <source>
        <dbReference type="EMBL" id="KAG2862751.1"/>
    </source>
</evidence>
<keyword evidence="1" id="KW-1133">Transmembrane helix</keyword>
<evidence type="ECO:0000313" key="3">
    <source>
        <dbReference type="EMBL" id="KAG2936416.1"/>
    </source>
</evidence>
<dbReference type="EMBL" id="RCMI01000089">
    <property type="protein sequence ID" value="KAG2936416.1"/>
    <property type="molecule type" value="Genomic_DNA"/>
</dbReference>
<keyword evidence="1" id="KW-0472">Membrane</keyword>
<dbReference type="VEuPathDB" id="FungiDB:PC110_g6926"/>
<dbReference type="AlphaFoldDB" id="A0A8T0ZKA2"/>
<reference evidence="2" key="1">
    <citation type="submission" date="2018-10" db="EMBL/GenBank/DDBJ databases">
        <title>Effector identification in a new, highly contiguous assembly of the strawberry crown rot pathogen Phytophthora cactorum.</title>
        <authorList>
            <person name="Armitage A.D."/>
            <person name="Nellist C.F."/>
            <person name="Bates H."/>
            <person name="Vickerstaff R.J."/>
            <person name="Harrison R.J."/>
        </authorList>
    </citation>
    <scope>NUCLEOTIDE SEQUENCE</scope>
    <source>
        <strain evidence="2">15-7</strain>
        <strain evidence="3">4032</strain>
    </source>
</reference>
<keyword evidence="1" id="KW-0812">Transmembrane</keyword>
<gene>
    <name evidence="2" type="ORF">PC113_g6012</name>
    <name evidence="3" type="ORF">PC115_g4620</name>
</gene>
<protein>
    <submittedName>
        <fullName evidence="2">Uncharacterized protein</fullName>
    </submittedName>
</protein>
<accession>A0A8T0ZKA2</accession>
<name>A0A8T0ZKA2_9STRA</name>
<sequence>MRRSVSDMAPGYVVEDDSFVVERSGFSVVLLRRISKTRAELESTDPLPTIEYVVVWLLLLCVHGLCAAFLLAKGVIYFFMENPLMAYYANLLALPERRYFCLFGTLVGIVGALHGLQLALHLLCYQVLKSFATAAGLQDMLSVQGDHFAVHAAMVVVNCWVTPAVDYLMRVSDSRSEREASMRHVAKEDVVVSVRERAICVTVDTLLTIMTCLALPVAIFVSYAEYLTPVGSLCSELPRWGYEVCAALDYFTQNDEY</sequence>
<evidence type="ECO:0000256" key="1">
    <source>
        <dbReference type="SAM" id="Phobius"/>
    </source>
</evidence>
<feature type="transmembrane region" description="Helical" evidence="1">
    <location>
        <begin position="100"/>
        <end position="128"/>
    </location>
</feature>
<comment type="caution">
    <text evidence="2">The sequence shown here is derived from an EMBL/GenBank/DDBJ whole genome shotgun (WGS) entry which is preliminary data.</text>
</comment>